<dbReference type="RefSeq" id="XP_046115163.1">
    <property type="nucleotide sequence ID" value="XM_046265316.1"/>
</dbReference>
<proteinExistence type="predicted"/>
<keyword evidence="1" id="KW-0812">Transmembrane</keyword>
<evidence type="ECO:0000313" key="3">
    <source>
        <dbReference type="Proteomes" id="UP000887229"/>
    </source>
</evidence>
<evidence type="ECO:0000313" key="2">
    <source>
        <dbReference type="EMBL" id="KAG9251239.1"/>
    </source>
</evidence>
<comment type="caution">
    <text evidence="2">The sequence shown here is derived from an EMBL/GenBank/DDBJ whole genome shotgun (WGS) entry which is preliminary data.</text>
</comment>
<feature type="transmembrane region" description="Helical" evidence="1">
    <location>
        <begin position="41"/>
        <end position="63"/>
    </location>
</feature>
<accession>A0A9P7ZFK6</accession>
<evidence type="ECO:0000256" key="1">
    <source>
        <dbReference type="SAM" id="Phobius"/>
    </source>
</evidence>
<dbReference type="Pfam" id="PF07103">
    <property type="entry name" value="DUF1365"/>
    <property type="match status" value="1"/>
</dbReference>
<dbReference type="InterPro" id="IPR010775">
    <property type="entry name" value="DUF1365"/>
</dbReference>
<protein>
    <submittedName>
        <fullName evidence="2">Uncharacterized protein</fullName>
    </submittedName>
</protein>
<dbReference type="Proteomes" id="UP000887229">
    <property type="component" value="Unassembled WGS sequence"/>
</dbReference>
<keyword evidence="3" id="KW-1185">Reference proteome</keyword>
<sequence length="593" mass="66590">MSALLGYAHLFHTRLNFIFIVLFVLWLSLQDICLAVQWHNVIIKHVTLSLVSIGALALASLYFRGHAFRQAWTGDEELIPCKVTSSTRASTADRSILVGKLVSLCSATQKCTSRHVPTHPRCVDLNFHNWATVNPEDHLANGDASVTLDLKLKASLRSQEIEPEYFSHAYLVTAIKALGFWLPPRVSLWYLYSMDGGLSFLVLEVHSASGERESFIGFPMPASQATQSTNPVLDVSGPRVFTFETTFLKDPSVAGLGLEAGAKTIRTTDPLDSTQRKRRGLSIAIELSDHASSGPGELILGLQVTGEPIRVGHIGVFEKLAFTYSVLSTIMASMVTSWFDWIRLCLSQYPFDEHSREQSEVYAQRPADFLERDIEFAFEKYLLASGEASNLPVVVHYLASGVQRRQKTRPTAALAERSDVVVHVQLKVLTPEFYRRFVGYAHDMEAIFCELRENRTVWTDKPEVLDQLFLKRPGRPLQTQSLVDYVTFSLIRMLRKRPPPIKRQASSAGYASGLPAGVDIRQFRMSAMDAFILCQGDDDLKRRYRSAVLQLFLAERLFYGSVRTLSVVRVVFRLTIAWTIAKVCTLSVTKYTN</sequence>
<name>A0A9P7ZFK6_9HYPO</name>
<keyword evidence="1" id="KW-1133">Transmembrane helix</keyword>
<organism evidence="2 3">
    <name type="scientific">Emericellopsis atlantica</name>
    <dbReference type="NCBI Taxonomy" id="2614577"/>
    <lineage>
        <taxon>Eukaryota</taxon>
        <taxon>Fungi</taxon>
        <taxon>Dikarya</taxon>
        <taxon>Ascomycota</taxon>
        <taxon>Pezizomycotina</taxon>
        <taxon>Sordariomycetes</taxon>
        <taxon>Hypocreomycetidae</taxon>
        <taxon>Hypocreales</taxon>
        <taxon>Bionectriaceae</taxon>
        <taxon>Emericellopsis</taxon>
    </lineage>
</organism>
<dbReference type="AlphaFoldDB" id="A0A9P7ZFK6"/>
<feature type="transmembrane region" description="Helical" evidence="1">
    <location>
        <begin position="6"/>
        <end position="29"/>
    </location>
</feature>
<reference evidence="2" key="1">
    <citation type="journal article" date="2021" name="IMA Fungus">
        <title>Genomic characterization of three marine fungi, including Emericellopsis atlantica sp. nov. with signatures of a generalist lifestyle and marine biomass degradation.</title>
        <authorList>
            <person name="Hagestad O.C."/>
            <person name="Hou L."/>
            <person name="Andersen J.H."/>
            <person name="Hansen E.H."/>
            <person name="Altermark B."/>
            <person name="Li C."/>
            <person name="Kuhnert E."/>
            <person name="Cox R.J."/>
            <person name="Crous P.W."/>
            <person name="Spatafora J.W."/>
            <person name="Lail K."/>
            <person name="Amirebrahimi M."/>
            <person name="Lipzen A."/>
            <person name="Pangilinan J."/>
            <person name="Andreopoulos W."/>
            <person name="Hayes R.D."/>
            <person name="Ng V."/>
            <person name="Grigoriev I.V."/>
            <person name="Jackson S.A."/>
            <person name="Sutton T.D.S."/>
            <person name="Dobson A.D.W."/>
            <person name="Rama T."/>
        </authorList>
    </citation>
    <scope>NUCLEOTIDE SEQUENCE</scope>
    <source>
        <strain evidence="2">TS7</strain>
    </source>
</reference>
<keyword evidence="1" id="KW-0472">Membrane</keyword>
<gene>
    <name evidence="2" type="ORF">F5Z01DRAFT_676991</name>
</gene>
<dbReference type="EMBL" id="MU251269">
    <property type="protein sequence ID" value="KAG9251239.1"/>
    <property type="molecule type" value="Genomic_DNA"/>
</dbReference>
<dbReference type="OrthoDB" id="3340520at2759"/>
<dbReference type="GeneID" id="70296219"/>